<keyword evidence="6" id="KW-0472">Membrane</keyword>
<evidence type="ECO:0000256" key="6">
    <source>
        <dbReference type="ARBA" id="ARBA00023136"/>
    </source>
</evidence>
<dbReference type="InterPro" id="IPR013106">
    <property type="entry name" value="Ig_V-set"/>
</dbReference>
<evidence type="ECO:0000256" key="1">
    <source>
        <dbReference type="ARBA" id="ARBA00004251"/>
    </source>
</evidence>
<evidence type="ECO:0000259" key="12">
    <source>
        <dbReference type="PROSITE" id="PS50835"/>
    </source>
</evidence>
<dbReference type="GO" id="GO:0042102">
    <property type="term" value="P:positive regulation of T cell proliferation"/>
    <property type="evidence" value="ECO:0007669"/>
    <property type="project" value="TreeGrafter"/>
</dbReference>
<dbReference type="SUPFAM" id="SSF48726">
    <property type="entry name" value="Immunoglobulin"/>
    <property type="match status" value="2"/>
</dbReference>
<dbReference type="GO" id="GO:0007166">
    <property type="term" value="P:cell surface receptor signaling pathway"/>
    <property type="evidence" value="ECO:0007669"/>
    <property type="project" value="TreeGrafter"/>
</dbReference>
<dbReference type="InterPro" id="IPR003599">
    <property type="entry name" value="Ig_sub"/>
</dbReference>
<dbReference type="GO" id="GO:0042130">
    <property type="term" value="P:negative regulation of T cell proliferation"/>
    <property type="evidence" value="ECO:0007669"/>
    <property type="project" value="TreeGrafter"/>
</dbReference>
<keyword evidence="2" id="KW-1003">Cell membrane</keyword>
<dbReference type="PROSITE" id="PS50835">
    <property type="entry name" value="IG_LIKE"/>
    <property type="match status" value="2"/>
</dbReference>
<organism evidence="13 14">
    <name type="scientific">Gouania willdenowi</name>
    <name type="common">Blunt-snouted clingfish</name>
    <name type="synonym">Lepadogaster willdenowi</name>
    <dbReference type="NCBI Taxonomy" id="441366"/>
    <lineage>
        <taxon>Eukaryota</taxon>
        <taxon>Metazoa</taxon>
        <taxon>Chordata</taxon>
        <taxon>Craniata</taxon>
        <taxon>Vertebrata</taxon>
        <taxon>Euteleostomi</taxon>
        <taxon>Actinopterygii</taxon>
        <taxon>Neopterygii</taxon>
        <taxon>Teleostei</taxon>
        <taxon>Neoteleostei</taxon>
        <taxon>Acanthomorphata</taxon>
        <taxon>Ovalentaria</taxon>
        <taxon>Blenniimorphae</taxon>
        <taxon>Blenniiformes</taxon>
        <taxon>Gobiesocoidei</taxon>
        <taxon>Gobiesocidae</taxon>
        <taxon>Gobiesocinae</taxon>
        <taxon>Gouania</taxon>
    </lineage>
</organism>
<keyword evidence="4 11" id="KW-0732">Signal</keyword>
<dbReference type="GO" id="GO:0006955">
    <property type="term" value="P:immune response"/>
    <property type="evidence" value="ECO:0007669"/>
    <property type="project" value="TreeGrafter"/>
</dbReference>
<dbReference type="InterPro" id="IPR036179">
    <property type="entry name" value="Ig-like_dom_sf"/>
</dbReference>
<reference evidence="13" key="1">
    <citation type="submission" date="2025-08" db="UniProtKB">
        <authorList>
            <consortium name="Ensembl"/>
        </authorList>
    </citation>
    <scope>IDENTIFICATION</scope>
</reference>
<dbReference type="Ensembl" id="ENSGWIT00000005981.1">
    <property type="protein sequence ID" value="ENSGWIP00000005529.1"/>
    <property type="gene ID" value="ENSGWIG00000003044.1"/>
</dbReference>
<keyword evidence="9" id="KW-0325">Glycoprotein</keyword>
<dbReference type="AlphaFoldDB" id="A0A8C5DE16"/>
<dbReference type="Proteomes" id="UP000694680">
    <property type="component" value="Unassembled WGS sequence"/>
</dbReference>
<evidence type="ECO:0000313" key="13">
    <source>
        <dbReference type="Ensembl" id="ENSGWIP00000005529.1"/>
    </source>
</evidence>
<sequence>FCRFFIFIFISLHWVRLWLEHVRIISVEPGHDVTLPCEVPDGGTVAVVEWRRTDLKDRYVLLYRNKVDPRYQLQSYRDRVDLQIKNRNISLILKNVIPDDEGTYECRVFQRNSPRQQRSVPGSVIGGDPRLLVFLFSFIIPVKPGHDVTLPCEVPDGGTVAVVEWIRTDLKDGYVLLYRNKQLDPDYQHQSYRDRVDLQIKNRNISLILKNVSADDEGTYECRVFQRNSPRQQRSVIGGDPVCSISLRVVSLCDEYLMPQVDDLLDRFLTKGYWQILSSTFSIPYSFYQLVTLPFVLFRTTFQHLMDLVLHPQKGRL</sequence>
<dbReference type="GO" id="GO:0009897">
    <property type="term" value="C:external side of plasma membrane"/>
    <property type="evidence" value="ECO:0007669"/>
    <property type="project" value="TreeGrafter"/>
</dbReference>
<evidence type="ECO:0000256" key="4">
    <source>
        <dbReference type="ARBA" id="ARBA00022729"/>
    </source>
</evidence>
<dbReference type="InterPro" id="IPR051713">
    <property type="entry name" value="T-cell_Activation_Regulation"/>
</dbReference>
<keyword evidence="8" id="KW-0675">Receptor</keyword>
<evidence type="ECO:0000256" key="7">
    <source>
        <dbReference type="ARBA" id="ARBA00023157"/>
    </source>
</evidence>
<dbReference type="SMART" id="SM00408">
    <property type="entry name" value="IGc2"/>
    <property type="match status" value="2"/>
</dbReference>
<dbReference type="InterPro" id="IPR007110">
    <property type="entry name" value="Ig-like_dom"/>
</dbReference>
<keyword evidence="5" id="KW-1133">Transmembrane helix</keyword>
<evidence type="ECO:0000256" key="11">
    <source>
        <dbReference type="SAM" id="SignalP"/>
    </source>
</evidence>
<proteinExistence type="predicted"/>
<keyword evidence="10" id="KW-0393">Immunoglobulin domain</keyword>
<dbReference type="SMART" id="SM00406">
    <property type="entry name" value="IGv"/>
    <property type="match status" value="2"/>
</dbReference>
<dbReference type="InterPro" id="IPR003598">
    <property type="entry name" value="Ig_sub2"/>
</dbReference>
<feature type="signal peptide" evidence="11">
    <location>
        <begin position="1"/>
        <end position="20"/>
    </location>
</feature>
<evidence type="ECO:0000256" key="10">
    <source>
        <dbReference type="ARBA" id="ARBA00023319"/>
    </source>
</evidence>
<feature type="domain" description="Ig-like" evidence="12">
    <location>
        <begin position="20"/>
        <end position="121"/>
    </location>
</feature>
<protein>
    <recommendedName>
        <fullName evidence="12">Ig-like domain-containing protein</fullName>
    </recommendedName>
</protein>
<dbReference type="Pfam" id="PF07686">
    <property type="entry name" value="V-set"/>
    <property type="match status" value="2"/>
</dbReference>
<dbReference type="InterPro" id="IPR013783">
    <property type="entry name" value="Ig-like_fold"/>
</dbReference>
<evidence type="ECO:0000256" key="8">
    <source>
        <dbReference type="ARBA" id="ARBA00023170"/>
    </source>
</evidence>
<comment type="subcellular location">
    <subcellularLocation>
        <location evidence="1">Cell membrane</location>
        <topology evidence="1">Single-pass type I membrane protein</topology>
    </subcellularLocation>
</comment>
<dbReference type="GO" id="GO:0031295">
    <property type="term" value="P:T cell costimulation"/>
    <property type="evidence" value="ECO:0007669"/>
    <property type="project" value="TreeGrafter"/>
</dbReference>
<keyword evidence="14" id="KW-1185">Reference proteome</keyword>
<reference evidence="13" key="2">
    <citation type="submission" date="2025-09" db="UniProtKB">
        <authorList>
            <consortium name="Ensembl"/>
        </authorList>
    </citation>
    <scope>IDENTIFICATION</scope>
</reference>
<dbReference type="Gene3D" id="2.60.40.10">
    <property type="entry name" value="Immunoglobulins"/>
    <property type="match status" value="2"/>
</dbReference>
<name>A0A8C5DE16_GOUWI</name>
<feature type="chain" id="PRO_5034727846" description="Ig-like domain-containing protein" evidence="11">
    <location>
        <begin position="21"/>
        <end position="317"/>
    </location>
</feature>
<dbReference type="PANTHER" id="PTHR25466">
    <property type="entry name" value="T-LYMPHOCYTE ACTIVATION ANTIGEN"/>
    <property type="match status" value="1"/>
</dbReference>
<evidence type="ECO:0000256" key="3">
    <source>
        <dbReference type="ARBA" id="ARBA00022692"/>
    </source>
</evidence>
<evidence type="ECO:0000256" key="2">
    <source>
        <dbReference type="ARBA" id="ARBA00022475"/>
    </source>
</evidence>
<keyword evidence="7" id="KW-1015">Disulfide bond</keyword>
<evidence type="ECO:0000256" key="9">
    <source>
        <dbReference type="ARBA" id="ARBA00023180"/>
    </source>
</evidence>
<dbReference type="SMART" id="SM00409">
    <property type="entry name" value="IG"/>
    <property type="match status" value="2"/>
</dbReference>
<keyword evidence="3" id="KW-0812">Transmembrane</keyword>
<feature type="domain" description="Ig-like" evidence="12">
    <location>
        <begin position="129"/>
        <end position="237"/>
    </location>
</feature>
<evidence type="ECO:0000313" key="14">
    <source>
        <dbReference type="Proteomes" id="UP000694680"/>
    </source>
</evidence>
<dbReference type="GO" id="GO:0071222">
    <property type="term" value="P:cellular response to lipopolysaccharide"/>
    <property type="evidence" value="ECO:0007669"/>
    <property type="project" value="TreeGrafter"/>
</dbReference>
<accession>A0A8C5DE16</accession>
<dbReference type="PANTHER" id="PTHR25466:SF9">
    <property type="entry name" value="FIBRONECTIN TYPE-III DOMAIN-CONTAINING PROTEIN"/>
    <property type="match status" value="1"/>
</dbReference>
<evidence type="ECO:0000256" key="5">
    <source>
        <dbReference type="ARBA" id="ARBA00022989"/>
    </source>
</evidence>